<keyword evidence="13" id="KW-1185">Reference proteome</keyword>
<protein>
    <recommendedName>
        <fullName evidence="14">ABC transporter domain-containing protein</fullName>
    </recommendedName>
</protein>
<dbReference type="SUPFAM" id="SSF90123">
    <property type="entry name" value="ABC transporter transmembrane region"/>
    <property type="match status" value="1"/>
</dbReference>
<dbReference type="GO" id="GO:0016887">
    <property type="term" value="F:ATP hydrolysis activity"/>
    <property type="evidence" value="ECO:0007669"/>
    <property type="project" value="InterPro"/>
</dbReference>
<dbReference type="Pfam" id="PF00005">
    <property type="entry name" value="ABC_tran"/>
    <property type="match status" value="1"/>
</dbReference>
<evidence type="ECO:0000256" key="2">
    <source>
        <dbReference type="ARBA" id="ARBA00022448"/>
    </source>
</evidence>
<keyword evidence="7" id="KW-0472">Membrane</keyword>
<dbReference type="InterPro" id="IPR027417">
    <property type="entry name" value="P-loop_NTPase"/>
</dbReference>
<feature type="region of interest" description="Disordered" evidence="8">
    <location>
        <begin position="528"/>
        <end position="557"/>
    </location>
</feature>
<dbReference type="GeneID" id="112278343"/>
<proteinExistence type="inferred from homology"/>
<dbReference type="Gene3D" id="3.40.50.300">
    <property type="entry name" value="P-loop containing nucleotide triphosphate hydrolases"/>
    <property type="match status" value="1"/>
</dbReference>
<keyword evidence="2" id="KW-0813">Transport</keyword>
<dbReference type="EnsemblPlants" id="Pp3c27_1790V3.1">
    <property type="protein sequence ID" value="Pp3c27_1790V3.1"/>
    <property type="gene ID" value="Pp3c27_1790"/>
</dbReference>
<dbReference type="PROSITE" id="PS00211">
    <property type="entry name" value="ABC_TRANSPORTER_1"/>
    <property type="match status" value="1"/>
</dbReference>
<dbReference type="RefSeq" id="XP_024367449.1">
    <property type="nucleotide sequence ID" value="XM_024511681.2"/>
</dbReference>
<dbReference type="Gramene" id="Pp3c27_1790V3.6">
    <property type="protein sequence ID" value="Pp3c27_1790V3.6"/>
    <property type="gene ID" value="Pp3c27_1790"/>
</dbReference>
<dbReference type="EnsemblPlants" id="Pp3c27_1790V3.6">
    <property type="protein sequence ID" value="Pp3c27_1790V3.6"/>
    <property type="gene ID" value="Pp3c27_1790"/>
</dbReference>
<dbReference type="EnsemblPlants" id="Pp3c27_1790V3.4">
    <property type="protein sequence ID" value="Pp3c27_1790V3.4"/>
    <property type="gene ID" value="Pp3c27_1790"/>
</dbReference>
<dbReference type="Gramene" id="Pp3c27_1790V3.3">
    <property type="protein sequence ID" value="Pp3c27_1790V3.3"/>
    <property type="gene ID" value="Pp3c27_1790"/>
</dbReference>
<dbReference type="RefSeq" id="XP_024367448.1">
    <property type="nucleotide sequence ID" value="XM_024511680.2"/>
</dbReference>
<feature type="domain" description="ABC transporter" evidence="9">
    <location>
        <begin position="442"/>
        <end position="674"/>
    </location>
</feature>
<dbReference type="InterPro" id="IPR017871">
    <property type="entry name" value="ABC_transporter-like_CS"/>
</dbReference>
<dbReference type="Gramene" id="Pp3c27_1790V3.4">
    <property type="protein sequence ID" value="Pp3c27_1790V3.4"/>
    <property type="gene ID" value="Pp3c27_1790"/>
</dbReference>
<dbReference type="EnsemblPlants" id="Pp3c27_1790V3.5">
    <property type="protein sequence ID" value="Pp3c27_1790V3.5"/>
    <property type="gene ID" value="Pp3c27_1790"/>
</dbReference>
<gene>
    <name evidence="12" type="primary">LOC112278343</name>
    <name evidence="11" type="ORF">PHYPA_030765</name>
</gene>
<organism evidence="11">
    <name type="scientific">Physcomitrium patens</name>
    <name type="common">Spreading-leaved earth moss</name>
    <name type="synonym">Physcomitrella patens</name>
    <dbReference type="NCBI Taxonomy" id="3218"/>
    <lineage>
        <taxon>Eukaryota</taxon>
        <taxon>Viridiplantae</taxon>
        <taxon>Streptophyta</taxon>
        <taxon>Embryophyta</taxon>
        <taxon>Bryophyta</taxon>
        <taxon>Bryophytina</taxon>
        <taxon>Bryopsida</taxon>
        <taxon>Funariidae</taxon>
        <taxon>Funariales</taxon>
        <taxon>Funariaceae</taxon>
        <taxon>Physcomitrium</taxon>
    </lineage>
</organism>
<keyword evidence="4" id="KW-0547">Nucleotide-binding</keyword>
<dbReference type="PROSITE" id="PS50893">
    <property type="entry name" value="ABC_TRANSPORTER_2"/>
    <property type="match status" value="1"/>
</dbReference>
<evidence type="ECO:0000313" key="13">
    <source>
        <dbReference type="Proteomes" id="UP000006727"/>
    </source>
</evidence>
<dbReference type="EMBL" id="ABEU02000027">
    <property type="protein sequence ID" value="PNR26191.1"/>
    <property type="molecule type" value="Genomic_DNA"/>
</dbReference>
<dbReference type="InterPro" id="IPR050835">
    <property type="entry name" value="ABC_transporter_sub-D"/>
</dbReference>
<dbReference type="AlphaFoldDB" id="A0A2K1IA86"/>
<keyword evidence="5" id="KW-0067">ATP-binding</keyword>
<dbReference type="GO" id="GO:0005324">
    <property type="term" value="F:long-chain fatty acid transmembrane transporter activity"/>
    <property type="evidence" value="ECO:0000318"/>
    <property type="project" value="GO_Central"/>
</dbReference>
<dbReference type="Gene3D" id="1.20.1560.10">
    <property type="entry name" value="ABC transporter type 1, transmembrane domain"/>
    <property type="match status" value="1"/>
</dbReference>
<sequence length="676" mass="75175">MAVLSKHQQRVVTLAFVGGGAFVGGRVLHLNIKRFQKEQAALCETHARSAAQQALQPRKAKVAVNALFAKRLQEILRICMPSFTSKEAVLVIIQSCLLVSRTLLTDYISGLEGISGQSVINQDWPLFATNLAAFAWAAVPAALVNSGLKYMQALISLAFQQRLTEHLHDCYLSNRVYYVASTLRGLSNADQRITEDVQKFSSAISELFSYTFKPMLDIILFTRSLARTIGYKGQFALYAYFLLTSAFLRSISPPLALMTAQEAALAGNFRNAHQRIVSHAEEIAFNDPPGGDTERMILNDHLNRYMRHSRLSSFQKFIQQVADGFTIKYTASVIGLLVYAAPLYYSKETRDSKQLTGDYIRSMRLMMNTSSAIGQLVLVYKRVTALAGHTSRVSELLESVKQLSTKEGRENRAHALQKMVETNDPDKIATYITPQLKYGPSIEFKNVSLYSPDGAMLVRDLSFSVPTGQSTIIMGPNGSGKSSLFRVLAELWPLQSGVISRPPRGEIFYLSQRPYLVRGTLRDQVRYPTPPLSVSRATKGKKWSSSASLQSLKHTNHPDDNRVLDALDATEIGYLVHRGDGLDQLQNWEETLSGGEKQRLAVARVLYHNPRYAVLDECTSAVSADGEENLYKNLRGSGITLLSIAHRPALKKYHSAMLCLDGSKSGCGWKYERLDN</sequence>
<dbReference type="GO" id="GO:0005524">
    <property type="term" value="F:ATP binding"/>
    <property type="evidence" value="ECO:0000318"/>
    <property type="project" value="GO_Central"/>
</dbReference>
<evidence type="ECO:0000256" key="7">
    <source>
        <dbReference type="ARBA" id="ARBA00023136"/>
    </source>
</evidence>
<dbReference type="Gramene" id="Pp3c27_1790V3.2">
    <property type="protein sequence ID" value="Pp3c27_1790V3.2"/>
    <property type="gene ID" value="Pp3c27_1790"/>
</dbReference>
<dbReference type="InterPro" id="IPR003439">
    <property type="entry name" value="ABC_transporter-like_ATP-bd"/>
</dbReference>
<evidence type="ECO:0000256" key="3">
    <source>
        <dbReference type="ARBA" id="ARBA00022692"/>
    </source>
</evidence>
<reference evidence="11 13" key="2">
    <citation type="journal article" date="2018" name="Plant J.">
        <title>The Physcomitrella patens chromosome-scale assembly reveals moss genome structure and evolution.</title>
        <authorList>
            <person name="Lang D."/>
            <person name="Ullrich K.K."/>
            <person name="Murat F."/>
            <person name="Fuchs J."/>
            <person name="Jenkins J."/>
            <person name="Haas F.B."/>
            <person name="Piednoel M."/>
            <person name="Gundlach H."/>
            <person name="Van Bel M."/>
            <person name="Meyberg R."/>
            <person name="Vives C."/>
            <person name="Morata J."/>
            <person name="Symeonidi A."/>
            <person name="Hiss M."/>
            <person name="Muchero W."/>
            <person name="Kamisugi Y."/>
            <person name="Saleh O."/>
            <person name="Blanc G."/>
            <person name="Decker E.L."/>
            <person name="van Gessel N."/>
            <person name="Grimwood J."/>
            <person name="Hayes R.D."/>
            <person name="Graham S.W."/>
            <person name="Gunter L.E."/>
            <person name="McDaniel S.F."/>
            <person name="Hoernstein S.N.W."/>
            <person name="Larsson A."/>
            <person name="Li F.W."/>
            <person name="Perroud P.F."/>
            <person name="Phillips J."/>
            <person name="Ranjan P."/>
            <person name="Rokshar D.S."/>
            <person name="Rothfels C.J."/>
            <person name="Schneider L."/>
            <person name="Shu S."/>
            <person name="Stevenson D.W."/>
            <person name="Thummler F."/>
            <person name="Tillich M."/>
            <person name="Villarreal Aguilar J.C."/>
            <person name="Widiez T."/>
            <person name="Wong G.K."/>
            <person name="Wymore A."/>
            <person name="Zhang Y."/>
            <person name="Zimmer A.D."/>
            <person name="Quatrano R.S."/>
            <person name="Mayer K.F.X."/>
            <person name="Goodstein D."/>
            <person name="Casacuberta J.M."/>
            <person name="Vandepoele K."/>
            <person name="Reski R."/>
            <person name="Cuming A.C."/>
            <person name="Tuskan G.A."/>
            <person name="Maumus F."/>
            <person name="Salse J."/>
            <person name="Schmutz J."/>
            <person name="Rensing S.A."/>
        </authorList>
    </citation>
    <scope>NUCLEOTIDE SEQUENCE [LARGE SCALE GENOMIC DNA]</scope>
    <source>
        <strain evidence="12 13">cv. Gransden 2004</strain>
    </source>
</reference>
<dbReference type="Pfam" id="PF06472">
    <property type="entry name" value="ABC_membrane_2"/>
    <property type="match status" value="1"/>
</dbReference>
<feature type="domain" description="ABC transmembrane type-1" evidence="10">
    <location>
        <begin position="119"/>
        <end position="385"/>
    </location>
</feature>
<dbReference type="STRING" id="3218.A0A2K1IA86"/>
<dbReference type="GO" id="GO:0007031">
    <property type="term" value="P:peroxisome organization"/>
    <property type="evidence" value="ECO:0000318"/>
    <property type="project" value="GO_Central"/>
</dbReference>
<dbReference type="CDD" id="cd03223">
    <property type="entry name" value="ABCD_peroxisomal_ALDP"/>
    <property type="match status" value="1"/>
</dbReference>
<dbReference type="GO" id="GO:0015910">
    <property type="term" value="P:long-chain fatty acid import into peroxisome"/>
    <property type="evidence" value="ECO:0000318"/>
    <property type="project" value="GO_Central"/>
</dbReference>
<evidence type="ECO:0000256" key="4">
    <source>
        <dbReference type="ARBA" id="ARBA00022741"/>
    </source>
</evidence>
<accession>A0A2K1IA86</accession>
<dbReference type="OMA" id="CHRTSLW"/>
<dbReference type="RefSeq" id="XP_024367447.1">
    <property type="nucleotide sequence ID" value="XM_024511679.2"/>
</dbReference>
<dbReference type="PaxDb" id="3218-PP1S54_107V6.3"/>
<dbReference type="GO" id="GO:0042760">
    <property type="term" value="P:very long-chain fatty acid catabolic process"/>
    <property type="evidence" value="ECO:0000318"/>
    <property type="project" value="GO_Central"/>
</dbReference>
<evidence type="ECO:0000256" key="1">
    <source>
        <dbReference type="ARBA" id="ARBA00008575"/>
    </source>
</evidence>
<evidence type="ECO:0000256" key="6">
    <source>
        <dbReference type="ARBA" id="ARBA00022989"/>
    </source>
</evidence>
<reference evidence="12" key="3">
    <citation type="submission" date="2020-12" db="UniProtKB">
        <authorList>
            <consortium name="EnsemblPlants"/>
        </authorList>
    </citation>
    <scope>IDENTIFICATION</scope>
</reference>
<dbReference type="InterPro" id="IPR011527">
    <property type="entry name" value="ABC1_TM_dom"/>
</dbReference>
<feature type="compositionally biased region" description="Polar residues" evidence="8">
    <location>
        <begin position="543"/>
        <end position="553"/>
    </location>
</feature>
<evidence type="ECO:0008006" key="14">
    <source>
        <dbReference type="Google" id="ProtNLM"/>
    </source>
</evidence>
<dbReference type="GO" id="GO:0006635">
    <property type="term" value="P:fatty acid beta-oxidation"/>
    <property type="evidence" value="ECO:0000318"/>
    <property type="project" value="GO_Central"/>
</dbReference>
<dbReference type="InterPro" id="IPR036640">
    <property type="entry name" value="ABC1_TM_sf"/>
</dbReference>
<evidence type="ECO:0000256" key="5">
    <source>
        <dbReference type="ARBA" id="ARBA00022840"/>
    </source>
</evidence>
<dbReference type="PANTHER" id="PTHR11384">
    <property type="entry name" value="ATP-BINDING CASSETTE, SUB-FAMILY D MEMBER"/>
    <property type="match status" value="1"/>
</dbReference>
<evidence type="ECO:0000313" key="11">
    <source>
        <dbReference type="EMBL" id="PNR26191.1"/>
    </source>
</evidence>
<dbReference type="Gramene" id="Pp3c27_1790V3.1">
    <property type="protein sequence ID" value="Pp3c27_1790V3.1"/>
    <property type="gene ID" value="Pp3c27_1790"/>
</dbReference>
<dbReference type="RefSeq" id="XP_024367446.1">
    <property type="nucleotide sequence ID" value="XM_024511678.2"/>
</dbReference>
<dbReference type="Proteomes" id="UP000006727">
    <property type="component" value="Chromosome 27"/>
</dbReference>
<name>A0A2K1IA86_PHYPA</name>
<evidence type="ECO:0000259" key="9">
    <source>
        <dbReference type="PROSITE" id="PS50893"/>
    </source>
</evidence>
<evidence type="ECO:0000256" key="8">
    <source>
        <dbReference type="SAM" id="MobiDB-lite"/>
    </source>
</evidence>
<comment type="similarity">
    <text evidence="1">Belongs to the ABC transporter superfamily. ABCD family. Peroxisomal fatty acyl CoA transporter (TC 3.A.1.203) subfamily.</text>
</comment>
<dbReference type="EnsemblPlants" id="Pp3c27_1790V3.3">
    <property type="protein sequence ID" value="Pp3c27_1790V3.3"/>
    <property type="gene ID" value="Pp3c27_1790"/>
</dbReference>
<dbReference type="KEGG" id="ppp:112278343"/>
<keyword evidence="6" id="KW-1133">Transmembrane helix</keyword>
<dbReference type="SMART" id="SM00382">
    <property type="entry name" value="AAA"/>
    <property type="match status" value="1"/>
</dbReference>
<dbReference type="EnsemblPlants" id="Pp3c27_1790V3.2">
    <property type="protein sequence ID" value="Pp3c27_1790V3.2"/>
    <property type="gene ID" value="Pp3c27_1790"/>
</dbReference>
<dbReference type="SUPFAM" id="SSF52540">
    <property type="entry name" value="P-loop containing nucleoside triphosphate hydrolases"/>
    <property type="match status" value="1"/>
</dbReference>
<keyword evidence="3" id="KW-0812">Transmembrane</keyword>
<evidence type="ECO:0000259" key="10">
    <source>
        <dbReference type="PROSITE" id="PS50929"/>
    </source>
</evidence>
<dbReference type="PROSITE" id="PS50929">
    <property type="entry name" value="ABC_TM1F"/>
    <property type="match status" value="1"/>
</dbReference>
<reference evidence="11 13" key="1">
    <citation type="journal article" date="2008" name="Science">
        <title>The Physcomitrella genome reveals evolutionary insights into the conquest of land by plants.</title>
        <authorList>
            <person name="Rensing S."/>
            <person name="Lang D."/>
            <person name="Zimmer A."/>
            <person name="Terry A."/>
            <person name="Salamov A."/>
            <person name="Shapiro H."/>
            <person name="Nishiyama T."/>
            <person name="Perroud P.-F."/>
            <person name="Lindquist E."/>
            <person name="Kamisugi Y."/>
            <person name="Tanahashi T."/>
            <person name="Sakakibara K."/>
            <person name="Fujita T."/>
            <person name="Oishi K."/>
            <person name="Shin-I T."/>
            <person name="Kuroki Y."/>
            <person name="Toyoda A."/>
            <person name="Suzuki Y."/>
            <person name="Hashimoto A."/>
            <person name="Yamaguchi K."/>
            <person name="Sugano A."/>
            <person name="Kohara Y."/>
            <person name="Fujiyama A."/>
            <person name="Anterola A."/>
            <person name="Aoki S."/>
            <person name="Ashton N."/>
            <person name="Barbazuk W.B."/>
            <person name="Barker E."/>
            <person name="Bennetzen J."/>
            <person name="Bezanilla M."/>
            <person name="Blankenship R."/>
            <person name="Cho S.H."/>
            <person name="Dutcher S."/>
            <person name="Estelle M."/>
            <person name="Fawcett J.A."/>
            <person name="Gundlach H."/>
            <person name="Hanada K."/>
            <person name="Heyl A."/>
            <person name="Hicks K.A."/>
            <person name="Hugh J."/>
            <person name="Lohr M."/>
            <person name="Mayer K."/>
            <person name="Melkozernov A."/>
            <person name="Murata T."/>
            <person name="Nelson D."/>
            <person name="Pils B."/>
            <person name="Prigge M."/>
            <person name="Reiss B."/>
            <person name="Renner T."/>
            <person name="Rombauts S."/>
            <person name="Rushton P."/>
            <person name="Sanderfoot A."/>
            <person name="Schween G."/>
            <person name="Shiu S.-H."/>
            <person name="Stueber K."/>
            <person name="Theodoulou F.L."/>
            <person name="Tu H."/>
            <person name="Van de Peer Y."/>
            <person name="Verrier P.J."/>
            <person name="Waters E."/>
            <person name="Wood A."/>
            <person name="Yang L."/>
            <person name="Cove D."/>
            <person name="Cuming A."/>
            <person name="Hasebe M."/>
            <person name="Lucas S."/>
            <person name="Mishler D.B."/>
            <person name="Reski R."/>
            <person name="Grigoriev I."/>
            <person name="Quatrano R.S."/>
            <person name="Boore J.L."/>
        </authorList>
    </citation>
    <scope>NUCLEOTIDE SEQUENCE [LARGE SCALE GENOMIC DNA]</scope>
    <source>
        <strain evidence="12 13">cv. Gransden 2004</strain>
    </source>
</reference>
<evidence type="ECO:0000313" key="12">
    <source>
        <dbReference type="EnsemblPlants" id="Pp3c27_1790V3.1"/>
    </source>
</evidence>
<dbReference type="OrthoDB" id="422637at2759"/>
<dbReference type="InterPro" id="IPR003593">
    <property type="entry name" value="AAA+_ATPase"/>
</dbReference>
<dbReference type="GO" id="GO:0140359">
    <property type="term" value="F:ABC-type transporter activity"/>
    <property type="evidence" value="ECO:0007669"/>
    <property type="project" value="InterPro"/>
</dbReference>
<dbReference type="GO" id="GO:0005778">
    <property type="term" value="C:peroxisomal membrane"/>
    <property type="evidence" value="ECO:0000318"/>
    <property type="project" value="GO_Central"/>
</dbReference>
<dbReference type="Gramene" id="Pp3c27_1790V3.5">
    <property type="protein sequence ID" value="Pp3c27_1790V3.5"/>
    <property type="gene ID" value="Pp3c27_1790"/>
</dbReference>
<dbReference type="GO" id="GO:0042626">
    <property type="term" value="F:ATPase-coupled transmembrane transporter activity"/>
    <property type="evidence" value="ECO:0000318"/>
    <property type="project" value="GO_Central"/>
</dbReference>
<dbReference type="PANTHER" id="PTHR11384:SF67">
    <property type="entry name" value="ATP-BINDING CASSETTE SUB-FAMILY D MEMBER 1"/>
    <property type="match status" value="1"/>
</dbReference>